<dbReference type="SUPFAM" id="SSF53850">
    <property type="entry name" value="Periplasmic binding protein-like II"/>
    <property type="match status" value="1"/>
</dbReference>
<keyword evidence="4" id="KW-0010">Activator</keyword>
<dbReference type="PANTHER" id="PTHR30293:SF0">
    <property type="entry name" value="NITROGEN ASSIMILATION REGULATORY PROTEIN NAC"/>
    <property type="match status" value="1"/>
</dbReference>
<reference evidence="8" key="1">
    <citation type="journal article" date="2019" name="Int. J. Syst. Evol. Microbiol.">
        <title>The Global Catalogue of Microorganisms (GCM) 10K type strain sequencing project: providing services to taxonomists for standard genome sequencing and annotation.</title>
        <authorList>
            <consortium name="The Broad Institute Genomics Platform"/>
            <consortium name="The Broad Institute Genome Sequencing Center for Infectious Disease"/>
            <person name="Wu L."/>
            <person name="Ma J."/>
        </authorList>
    </citation>
    <scope>NUCLEOTIDE SEQUENCE [LARGE SCALE GENOMIC DNA]</scope>
    <source>
        <strain evidence="8">CCUG 54518</strain>
    </source>
</reference>
<protein>
    <submittedName>
        <fullName evidence="7">LysR family transcriptional regulator</fullName>
    </submittedName>
</protein>
<evidence type="ECO:0000313" key="7">
    <source>
        <dbReference type="EMBL" id="MFC7435890.1"/>
    </source>
</evidence>
<dbReference type="Gene3D" id="1.10.10.10">
    <property type="entry name" value="Winged helix-like DNA-binding domain superfamily/Winged helix DNA-binding domain"/>
    <property type="match status" value="1"/>
</dbReference>
<evidence type="ECO:0000256" key="2">
    <source>
        <dbReference type="ARBA" id="ARBA00023015"/>
    </source>
</evidence>
<feature type="domain" description="HTH lysR-type" evidence="6">
    <location>
        <begin position="1"/>
        <end position="58"/>
    </location>
</feature>
<dbReference type="InterPro" id="IPR005119">
    <property type="entry name" value="LysR_subst-bd"/>
</dbReference>
<dbReference type="Pfam" id="PF03466">
    <property type="entry name" value="LysR_substrate"/>
    <property type="match status" value="1"/>
</dbReference>
<proteinExistence type="inferred from homology"/>
<dbReference type="InterPro" id="IPR036390">
    <property type="entry name" value="WH_DNA-bd_sf"/>
</dbReference>
<dbReference type="EMBL" id="JBHTBX010000011">
    <property type="protein sequence ID" value="MFC7435890.1"/>
    <property type="molecule type" value="Genomic_DNA"/>
</dbReference>
<evidence type="ECO:0000313" key="8">
    <source>
        <dbReference type="Proteomes" id="UP001596495"/>
    </source>
</evidence>
<organism evidence="7 8">
    <name type="scientific">Hydrogenophaga bisanensis</name>
    <dbReference type="NCBI Taxonomy" id="439611"/>
    <lineage>
        <taxon>Bacteria</taxon>
        <taxon>Pseudomonadati</taxon>
        <taxon>Pseudomonadota</taxon>
        <taxon>Betaproteobacteria</taxon>
        <taxon>Burkholderiales</taxon>
        <taxon>Comamonadaceae</taxon>
        <taxon>Hydrogenophaga</taxon>
    </lineage>
</organism>
<dbReference type="Gene3D" id="3.40.190.290">
    <property type="match status" value="1"/>
</dbReference>
<dbReference type="InterPro" id="IPR000847">
    <property type="entry name" value="LysR_HTH_N"/>
</dbReference>
<keyword evidence="5" id="KW-0804">Transcription</keyword>
<accession>A0ABW2RCQ8</accession>
<keyword evidence="3" id="KW-0238">DNA-binding</keyword>
<comment type="caution">
    <text evidence="7">The sequence shown here is derived from an EMBL/GenBank/DDBJ whole genome shotgun (WGS) entry which is preliminary data.</text>
</comment>
<evidence type="ECO:0000256" key="5">
    <source>
        <dbReference type="ARBA" id="ARBA00023163"/>
    </source>
</evidence>
<keyword evidence="8" id="KW-1185">Reference proteome</keyword>
<sequence length="320" mass="34528">MELRQLRYFVAIADSGSFTKAAERVYVAQSALSHQLAQLEDELGTPLFDRSRRGVELTEAGQRFFPHAVSILRQAEEALASARSTDEEPEGKVVFGIPHSASNALALPLLREVRQRLPKVTLELTEELTGNLTRQLRTGQIQLAVLFEDGQLGGFSVTRVLSEQLHLIEPEDASPTPAKGRPPVRPLSLRQALSRPLILPASPHGVRPIIEAAAAMAGLPPPRVEADISSISILRTTLLAGMGRTLLPVMPLLPEIQAGLLRVTPVTRLDRTLAVCSSAQIPRSPACQAVAELAVALMQRLSSSGEWSGSRPLTAAKAHD</sequence>
<dbReference type="Proteomes" id="UP001596495">
    <property type="component" value="Unassembled WGS sequence"/>
</dbReference>
<gene>
    <name evidence="7" type="ORF">ACFQNJ_15345</name>
</gene>
<evidence type="ECO:0000256" key="1">
    <source>
        <dbReference type="ARBA" id="ARBA00009437"/>
    </source>
</evidence>
<evidence type="ECO:0000256" key="4">
    <source>
        <dbReference type="ARBA" id="ARBA00023159"/>
    </source>
</evidence>
<dbReference type="RefSeq" id="WP_382259154.1">
    <property type="nucleotide sequence ID" value="NZ_JBHTBX010000011.1"/>
</dbReference>
<dbReference type="PROSITE" id="PS50931">
    <property type="entry name" value="HTH_LYSR"/>
    <property type="match status" value="1"/>
</dbReference>
<keyword evidence="2" id="KW-0805">Transcription regulation</keyword>
<dbReference type="PRINTS" id="PR00039">
    <property type="entry name" value="HTHLYSR"/>
</dbReference>
<evidence type="ECO:0000259" key="6">
    <source>
        <dbReference type="PROSITE" id="PS50931"/>
    </source>
</evidence>
<evidence type="ECO:0000256" key="3">
    <source>
        <dbReference type="ARBA" id="ARBA00023125"/>
    </source>
</evidence>
<dbReference type="PANTHER" id="PTHR30293">
    <property type="entry name" value="TRANSCRIPTIONAL REGULATORY PROTEIN NAC-RELATED"/>
    <property type="match status" value="1"/>
</dbReference>
<comment type="similarity">
    <text evidence="1">Belongs to the LysR transcriptional regulatory family.</text>
</comment>
<dbReference type="InterPro" id="IPR036388">
    <property type="entry name" value="WH-like_DNA-bd_sf"/>
</dbReference>
<dbReference type="SUPFAM" id="SSF46785">
    <property type="entry name" value="Winged helix' DNA-binding domain"/>
    <property type="match status" value="1"/>
</dbReference>
<dbReference type="Pfam" id="PF00126">
    <property type="entry name" value="HTH_1"/>
    <property type="match status" value="1"/>
</dbReference>
<name>A0ABW2RCQ8_9BURK</name>